<dbReference type="Pfam" id="PF13853">
    <property type="entry name" value="7tm_4"/>
    <property type="match status" value="1"/>
</dbReference>
<protein>
    <recommendedName>
        <fullName evidence="13">Olfactory receptor</fullName>
    </recommendedName>
</protein>
<dbReference type="AlphaFoldDB" id="F6QKB7"/>
<dbReference type="GO" id="GO:0004984">
    <property type="term" value="F:olfactory receptor activity"/>
    <property type="evidence" value="ECO:0000318"/>
    <property type="project" value="GO_Central"/>
</dbReference>
<reference evidence="15" key="2">
    <citation type="submission" date="2025-08" db="UniProtKB">
        <authorList>
            <consortium name="Ensembl"/>
        </authorList>
    </citation>
    <scope>IDENTIFICATION</scope>
    <source>
        <strain evidence="15">Glennie</strain>
    </source>
</reference>
<keyword evidence="11 12" id="KW-0807">Transducer</keyword>
<evidence type="ECO:0000256" key="1">
    <source>
        <dbReference type="ARBA" id="ARBA00004651"/>
    </source>
</evidence>
<dbReference type="KEGG" id="oaa:100682153"/>
<dbReference type="GeneID" id="100682153"/>
<dbReference type="PROSITE" id="PS50262">
    <property type="entry name" value="G_PROTEIN_RECEP_F1_2"/>
    <property type="match status" value="1"/>
</dbReference>
<keyword evidence="16" id="KW-1185">Reference proteome</keyword>
<dbReference type="STRING" id="9258.ENSOANP00000023914"/>
<feature type="transmembrane region" description="Helical" evidence="13">
    <location>
        <begin position="27"/>
        <end position="51"/>
    </location>
</feature>
<dbReference type="FunCoup" id="F6QKB7">
    <property type="interactions" value="229"/>
</dbReference>
<dbReference type="eggNOG" id="ENOG502SJS1">
    <property type="taxonomic scope" value="Eukaryota"/>
</dbReference>
<dbReference type="GO" id="GO:0005549">
    <property type="term" value="F:odorant binding"/>
    <property type="evidence" value="ECO:0000318"/>
    <property type="project" value="GO_Central"/>
</dbReference>
<keyword evidence="10 12" id="KW-0675">Receptor</keyword>
<evidence type="ECO:0000256" key="6">
    <source>
        <dbReference type="ARBA" id="ARBA00022725"/>
    </source>
</evidence>
<evidence type="ECO:0000256" key="3">
    <source>
        <dbReference type="ARBA" id="ARBA00022475"/>
    </source>
</evidence>
<evidence type="ECO:0000259" key="14">
    <source>
        <dbReference type="PROSITE" id="PS50262"/>
    </source>
</evidence>
<dbReference type="Gene3D" id="1.20.1070.10">
    <property type="entry name" value="Rhodopsin 7-helix transmembrane proteins"/>
    <property type="match status" value="1"/>
</dbReference>
<dbReference type="InterPro" id="IPR017452">
    <property type="entry name" value="GPCR_Rhodpsn_7TM"/>
</dbReference>
<dbReference type="Ensembl" id="ENSOANT00000023918.3">
    <property type="protein sequence ID" value="ENSOANP00000023914.2"/>
    <property type="gene ID" value="ENSOANG00000015189.3"/>
</dbReference>
<keyword evidence="6 13" id="KW-0552">Olfaction</keyword>
<evidence type="ECO:0000256" key="2">
    <source>
        <dbReference type="ARBA" id="ARBA00010663"/>
    </source>
</evidence>
<gene>
    <name evidence="15" type="primary">LOC100682153</name>
</gene>
<dbReference type="CDD" id="cd15406">
    <property type="entry name" value="7tmA_OR8D-like"/>
    <property type="match status" value="1"/>
</dbReference>
<feature type="transmembrane region" description="Helical" evidence="13">
    <location>
        <begin position="275"/>
        <end position="292"/>
    </location>
</feature>
<sequence length="316" mass="34142">MAAGNHSLVTEFILVGLAERPELRLPLFLLFLGVFVATAMGNLGLITLIGLSPPLHTPMYFFLTNLSFVDLCYSSVTTPKMLAGFVVGTNSVSYPACMAQLYFFLVFVIAEGFMLTAMAYDRYVAICHPLLYGTVMSPRACSLLVAGVYTAGSLCAAVHTACMLRLSFCGENVINHYFCDIRPLLVLSCSRTDINELVVFASGGFNMVATSVGILGSYARILSCVLRVGSGRGRKKALGTCGSHLMAVVLFFGSGAFTYLKPSSGESPGEGKVSSLFYTVVVPMLNPLIYSLRNKNFQDALRKILRRNISSGLDLH</sequence>
<dbReference type="Proteomes" id="UP000002279">
    <property type="component" value="Chromosome 11"/>
</dbReference>
<dbReference type="GO" id="GO:0007186">
    <property type="term" value="P:G protein-coupled receptor signaling pathway"/>
    <property type="evidence" value="ECO:0000318"/>
    <property type="project" value="GO_Central"/>
</dbReference>
<feature type="transmembrane region" description="Helical" evidence="13">
    <location>
        <begin position="197"/>
        <end position="216"/>
    </location>
</feature>
<dbReference type="PANTHER" id="PTHR48018">
    <property type="entry name" value="OLFACTORY RECEPTOR"/>
    <property type="match status" value="1"/>
</dbReference>
<dbReference type="PRINTS" id="PR00237">
    <property type="entry name" value="GPCRRHODOPSN"/>
</dbReference>
<keyword evidence="9 13" id="KW-0472">Membrane</keyword>
<dbReference type="GO" id="GO:0005886">
    <property type="term" value="C:plasma membrane"/>
    <property type="evidence" value="ECO:0007669"/>
    <property type="project" value="UniProtKB-SubCell"/>
</dbReference>
<evidence type="ECO:0000256" key="10">
    <source>
        <dbReference type="ARBA" id="ARBA00023170"/>
    </source>
</evidence>
<evidence type="ECO:0000256" key="5">
    <source>
        <dbReference type="ARBA" id="ARBA00022692"/>
    </source>
</evidence>
<dbReference type="PRINTS" id="PR00245">
    <property type="entry name" value="OLFACTORYR"/>
</dbReference>
<dbReference type="GO" id="GO:0007608">
    <property type="term" value="P:sensory perception of smell"/>
    <property type="evidence" value="ECO:0000318"/>
    <property type="project" value="GO_Central"/>
</dbReference>
<dbReference type="RefSeq" id="XP_007660893.1">
    <property type="nucleotide sequence ID" value="XM_007662703.2"/>
</dbReference>
<evidence type="ECO:0000256" key="12">
    <source>
        <dbReference type="RuleBase" id="RU000688"/>
    </source>
</evidence>
<evidence type="ECO:0000256" key="8">
    <source>
        <dbReference type="ARBA" id="ARBA00023040"/>
    </source>
</evidence>
<comment type="similarity">
    <text evidence="2 12">Belongs to the G-protein coupled receptor 1 family.</text>
</comment>
<dbReference type="FunFam" id="1.10.1220.70:FF:000001">
    <property type="entry name" value="Olfactory receptor"/>
    <property type="match status" value="1"/>
</dbReference>
<evidence type="ECO:0000256" key="13">
    <source>
        <dbReference type="RuleBase" id="RU363047"/>
    </source>
</evidence>
<evidence type="ECO:0000313" key="16">
    <source>
        <dbReference type="Proteomes" id="UP000002279"/>
    </source>
</evidence>
<feature type="transmembrane region" description="Helical" evidence="13">
    <location>
        <begin position="141"/>
        <end position="168"/>
    </location>
</feature>
<evidence type="ECO:0000256" key="4">
    <source>
        <dbReference type="ARBA" id="ARBA00022606"/>
    </source>
</evidence>
<comment type="subcellular location">
    <subcellularLocation>
        <location evidence="1 13">Cell membrane</location>
        <topology evidence="1 13">Multi-pass membrane protein</topology>
    </subcellularLocation>
</comment>
<dbReference type="SUPFAM" id="SSF81321">
    <property type="entry name" value="Family A G protein-coupled receptor-like"/>
    <property type="match status" value="1"/>
</dbReference>
<reference evidence="15" key="3">
    <citation type="submission" date="2025-09" db="UniProtKB">
        <authorList>
            <consortium name="Ensembl"/>
        </authorList>
    </citation>
    <scope>IDENTIFICATION</scope>
    <source>
        <strain evidence="15">Glennie</strain>
    </source>
</reference>
<keyword evidence="4 13" id="KW-0716">Sensory transduction</keyword>
<dbReference type="GO" id="GO:0004930">
    <property type="term" value="F:G protein-coupled receptor activity"/>
    <property type="evidence" value="ECO:0007669"/>
    <property type="project" value="UniProtKB-KW"/>
</dbReference>
<dbReference type="InterPro" id="IPR000276">
    <property type="entry name" value="GPCR_Rhodpsn"/>
</dbReference>
<dbReference type="OMA" id="SESHMFA"/>
<proteinExistence type="inferred from homology"/>
<feature type="domain" description="G-protein coupled receptors family 1 profile" evidence="14">
    <location>
        <begin position="41"/>
        <end position="290"/>
    </location>
</feature>
<reference evidence="15 16" key="1">
    <citation type="journal article" date="2008" name="Nature">
        <title>Genome analysis of the platypus reveals unique signatures of evolution.</title>
        <authorList>
            <person name="Warren W.C."/>
            <person name="Hillier L.W."/>
            <person name="Marshall Graves J.A."/>
            <person name="Birney E."/>
            <person name="Ponting C.P."/>
            <person name="Grutzner F."/>
            <person name="Belov K."/>
            <person name="Miller W."/>
            <person name="Clarke L."/>
            <person name="Chinwalla A.T."/>
            <person name="Yang S.P."/>
            <person name="Heger A."/>
            <person name="Locke D.P."/>
            <person name="Miethke P."/>
            <person name="Waters P.D."/>
            <person name="Veyrunes F."/>
            <person name="Fulton L."/>
            <person name="Fulton B."/>
            <person name="Graves T."/>
            <person name="Wallis J."/>
            <person name="Puente X.S."/>
            <person name="Lopez-Otin C."/>
            <person name="Ordonez G.R."/>
            <person name="Eichler E.E."/>
            <person name="Chen L."/>
            <person name="Cheng Z."/>
            <person name="Deakin J.E."/>
            <person name="Alsop A."/>
            <person name="Thompson K."/>
            <person name="Kirby P."/>
            <person name="Papenfuss A.T."/>
            <person name="Wakefield M.J."/>
            <person name="Olender T."/>
            <person name="Lancet D."/>
            <person name="Huttley G.A."/>
            <person name="Smit A.F."/>
            <person name="Pask A."/>
            <person name="Temple-Smith P."/>
            <person name="Batzer M.A."/>
            <person name="Walker J.A."/>
            <person name="Konkel M.K."/>
            <person name="Harris R.S."/>
            <person name="Whittington C.M."/>
            <person name="Wong E.S."/>
            <person name="Gemmell N.J."/>
            <person name="Buschiazzo E."/>
            <person name="Vargas Jentzsch I.M."/>
            <person name="Merkel A."/>
            <person name="Schmitz J."/>
            <person name="Zemann A."/>
            <person name="Churakov G."/>
            <person name="Kriegs J.O."/>
            <person name="Brosius J."/>
            <person name="Murchison E.P."/>
            <person name="Sachidanandam R."/>
            <person name="Smith C."/>
            <person name="Hannon G.J."/>
            <person name="Tsend-Ayush E."/>
            <person name="McMillan D."/>
            <person name="Attenborough R."/>
            <person name="Rens W."/>
            <person name="Ferguson-Smith M."/>
            <person name="Lefevre C.M."/>
            <person name="Sharp J.A."/>
            <person name="Nicholas K.R."/>
            <person name="Ray D.A."/>
            <person name="Kube M."/>
            <person name="Reinhardt R."/>
            <person name="Pringle T.H."/>
            <person name="Taylor J."/>
            <person name="Jones R.C."/>
            <person name="Nixon B."/>
            <person name="Dacheux J.L."/>
            <person name="Niwa H."/>
            <person name="Sekita Y."/>
            <person name="Huang X."/>
            <person name="Stark A."/>
            <person name="Kheradpour P."/>
            <person name="Kellis M."/>
            <person name="Flicek P."/>
            <person name="Chen Y."/>
            <person name="Webber C."/>
            <person name="Hardison R."/>
            <person name="Nelson J."/>
            <person name="Hallsworth-Pepin K."/>
            <person name="Delehaunty K."/>
            <person name="Markovic C."/>
            <person name="Minx P."/>
            <person name="Feng Y."/>
            <person name="Kremitzki C."/>
            <person name="Mitreva M."/>
            <person name="Glasscock J."/>
            <person name="Wylie T."/>
            <person name="Wohldmann P."/>
            <person name="Thiru P."/>
            <person name="Nhan M.N."/>
            <person name="Pohl C.S."/>
            <person name="Smith S.M."/>
            <person name="Hou S."/>
            <person name="Nefedov M."/>
            <person name="de Jong P.J."/>
            <person name="Renfree M.B."/>
            <person name="Mardis E.R."/>
            <person name="Wilson R.K."/>
        </authorList>
    </citation>
    <scope>NUCLEOTIDE SEQUENCE [LARGE SCALE GENOMIC DNA]</scope>
    <source>
        <strain evidence="15 16">Glennie</strain>
    </source>
</reference>
<evidence type="ECO:0000313" key="15">
    <source>
        <dbReference type="Ensembl" id="ENSOANP00000023914.2"/>
    </source>
</evidence>
<evidence type="ECO:0000256" key="11">
    <source>
        <dbReference type="ARBA" id="ARBA00023224"/>
    </source>
</evidence>
<dbReference type="InParanoid" id="F6QKB7"/>
<dbReference type="GeneTree" id="ENSGT01040000240383"/>
<dbReference type="OrthoDB" id="9445355at2759"/>
<keyword evidence="3 13" id="KW-1003">Cell membrane</keyword>
<dbReference type="InterPro" id="IPR000725">
    <property type="entry name" value="Olfact_rcpt"/>
</dbReference>
<organism evidence="15 16">
    <name type="scientific">Ornithorhynchus anatinus</name>
    <name type="common">Duckbill platypus</name>
    <dbReference type="NCBI Taxonomy" id="9258"/>
    <lineage>
        <taxon>Eukaryota</taxon>
        <taxon>Metazoa</taxon>
        <taxon>Chordata</taxon>
        <taxon>Craniata</taxon>
        <taxon>Vertebrata</taxon>
        <taxon>Euteleostomi</taxon>
        <taxon>Mammalia</taxon>
        <taxon>Monotremata</taxon>
        <taxon>Ornithorhynchidae</taxon>
        <taxon>Ornithorhynchus</taxon>
    </lineage>
</organism>
<accession>F6QKB7</accession>
<feature type="transmembrane region" description="Helical" evidence="13">
    <location>
        <begin position="237"/>
        <end position="260"/>
    </location>
</feature>
<dbReference type="HOGENOM" id="CLU_012526_1_0_1"/>
<keyword evidence="8 12" id="KW-0297">G-protein coupled receptor</keyword>
<keyword evidence="5 12" id="KW-0812">Transmembrane</keyword>
<dbReference type="PROSITE" id="PS00237">
    <property type="entry name" value="G_PROTEIN_RECEP_F1_1"/>
    <property type="match status" value="1"/>
</dbReference>
<name>F6QKB7_ORNAN</name>
<feature type="transmembrane region" description="Helical" evidence="13">
    <location>
        <begin position="101"/>
        <end position="120"/>
    </location>
</feature>
<keyword evidence="7 13" id="KW-1133">Transmembrane helix</keyword>
<evidence type="ECO:0000256" key="9">
    <source>
        <dbReference type="ARBA" id="ARBA00023136"/>
    </source>
</evidence>
<evidence type="ECO:0000256" key="7">
    <source>
        <dbReference type="ARBA" id="ARBA00022989"/>
    </source>
</evidence>
<dbReference type="FunFam" id="1.20.1070.10:FF:000004">
    <property type="entry name" value="Olfactory receptor"/>
    <property type="match status" value="1"/>
</dbReference>